<gene>
    <name evidence="2" type="ORF">PPRIM_AZ9-3.1.T0510230</name>
</gene>
<dbReference type="EMBL" id="CAJJDM010000051">
    <property type="protein sequence ID" value="CAD8073766.1"/>
    <property type="molecule type" value="Genomic_DNA"/>
</dbReference>
<evidence type="ECO:0000313" key="2">
    <source>
        <dbReference type="EMBL" id="CAD8073766.1"/>
    </source>
</evidence>
<comment type="caution">
    <text evidence="2">The sequence shown here is derived from an EMBL/GenBank/DDBJ whole genome shotgun (WGS) entry which is preliminary data.</text>
</comment>
<feature type="compositionally biased region" description="Low complexity" evidence="1">
    <location>
        <begin position="27"/>
        <end position="39"/>
    </location>
</feature>
<feature type="compositionally biased region" description="Polar residues" evidence="1">
    <location>
        <begin position="9"/>
        <end position="26"/>
    </location>
</feature>
<feature type="region of interest" description="Disordered" evidence="1">
    <location>
        <begin position="1"/>
        <end position="72"/>
    </location>
</feature>
<reference evidence="2" key="1">
    <citation type="submission" date="2021-01" db="EMBL/GenBank/DDBJ databases">
        <authorList>
            <consortium name="Genoscope - CEA"/>
            <person name="William W."/>
        </authorList>
    </citation>
    <scope>NUCLEOTIDE SEQUENCE</scope>
</reference>
<dbReference type="AlphaFoldDB" id="A0A8S1MB13"/>
<protein>
    <submittedName>
        <fullName evidence="2">Uncharacterized protein</fullName>
    </submittedName>
</protein>
<sequence length="319" mass="37598">MSKNKSKEQVNNSQVNISKNGSQAQLNQSKSQSSINNQSVLNQSLKDELNKSKTNEQVQQENHEDKLNQSQQNKNYSISAKSWDLNQHEVKFLNELYGEIQEAQLLAEGLQDENKFENEQIELAQKDINTVQNVIEMLKEESDKEDDIRFAIDNALLNLATTKRKTEDENDKLRDLVRQRNAQLRMLVIKVKDQDQQLKQKDEQIKRLEQQVQQQGQTLRQLQNKVEDEYRIKVVQEQLRKPRENKLFDESKFVDVNAKDDPFDFWQNNAIREYPGEPKKLNDVVQKKTLWVAQKEDEKLNKFEYSKMPKSNESNFWGK</sequence>
<dbReference type="Proteomes" id="UP000688137">
    <property type="component" value="Unassembled WGS sequence"/>
</dbReference>
<evidence type="ECO:0000313" key="3">
    <source>
        <dbReference type="Proteomes" id="UP000688137"/>
    </source>
</evidence>
<feature type="compositionally biased region" description="Basic and acidic residues" evidence="1">
    <location>
        <begin position="45"/>
        <end position="54"/>
    </location>
</feature>
<organism evidence="2 3">
    <name type="scientific">Paramecium primaurelia</name>
    <dbReference type="NCBI Taxonomy" id="5886"/>
    <lineage>
        <taxon>Eukaryota</taxon>
        <taxon>Sar</taxon>
        <taxon>Alveolata</taxon>
        <taxon>Ciliophora</taxon>
        <taxon>Intramacronucleata</taxon>
        <taxon>Oligohymenophorea</taxon>
        <taxon>Peniculida</taxon>
        <taxon>Parameciidae</taxon>
        <taxon>Paramecium</taxon>
    </lineage>
</organism>
<accession>A0A8S1MB13</accession>
<keyword evidence="3" id="KW-1185">Reference proteome</keyword>
<proteinExistence type="predicted"/>
<name>A0A8S1MB13_PARPR</name>
<evidence type="ECO:0000256" key="1">
    <source>
        <dbReference type="SAM" id="MobiDB-lite"/>
    </source>
</evidence>
<dbReference type="OMA" id="NKVEDEY"/>